<protein>
    <submittedName>
        <fullName evidence="1">Uncharacterized protein</fullName>
    </submittedName>
</protein>
<dbReference type="AlphaFoldDB" id="A0A9I9EGB0"/>
<reference evidence="1" key="1">
    <citation type="submission" date="2023-03" db="UniProtKB">
        <authorList>
            <consortium name="EnsemblPlants"/>
        </authorList>
    </citation>
    <scope>IDENTIFICATION</scope>
</reference>
<sequence length="135" mass="15378">VVAPPLLLYAANVAAPTIHRTAGRRRSVVYAAPLEVTFYAARLLRCTQLLYSNRTRQLLPHCCTPPSHTPTSSHTNLKTWLYQPHASTRRHILLILPNMVVVKYLRADCSNGCCFKRYLVKLTMRLHEVLILENT</sequence>
<organism evidence="1">
    <name type="scientific">Cucumis melo</name>
    <name type="common">Muskmelon</name>
    <dbReference type="NCBI Taxonomy" id="3656"/>
    <lineage>
        <taxon>Eukaryota</taxon>
        <taxon>Viridiplantae</taxon>
        <taxon>Streptophyta</taxon>
        <taxon>Embryophyta</taxon>
        <taxon>Tracheophyta</taxon>
        <taxon>Spermatophyta</taxon>
        <taxon>Magnoliopsida</taxon>
        <taxon>eudicotyledons</taxon>
        <taxon>Gunneridae</taxon>
        <taxon>Pentapetalae</taxon>
        <taxon>rosids</taxon>
        <taxon>fabids</taxon>
        <taxon>Cucurbitales</taxon>
        <taxon>Cucurbitaceae</taxon>
        <taxon>Benincaseae</taxon>
        <taxon>Cucumis</taxon>
    </lineage>
</organism>
<dbReference type="Gramene" id="MELO3C033407.2.1">
    <property type="protein sequence ID" value="MELO3C033407.2.1"/>
    <property type="gene ID" value="MELO3C033407.2"/>
</dbReference>
<name>A0A9I9EGB0_CUCME</name>
<accession>A0A9I9EGB0</accession>
<dbReference type="EnsemblPlants" id="MELO3C033407.2.1">
    <property type="protein sequence ID" value="MELO3C033407.2.1"/>
    <property type="gene ID" value="MELO3C033407.2"/>
</dbReference>
<proteinExistence type="predicted"/>
<evidence type="ECO:0000313" key="1">
    <source>
        <dbReference type="EnsemblPlants" id="MELO3C033407.2.1"/>
    </source>
</evidence>